<protein>
    <submittedName>
        <fullName evidence="1">Uncharacterized protein</fullName>
    </submittedName>
</protein>
<reference evidence="1 2" key="1">
    <citation type="journal article" date="2021" name="Microorganisms">
        <title>Acidisoma silvae sp. nov. and Acidisomacellulosilytica sp. nov., Two Acidophilic Bacteria Isolated from Decaying Wood, Hydrolyzing Cellulose and Producing Poly-3-hydroxybutyrate.</title>
        <authorList>
            <person name="Mieszkin S."/>
            <person name="Pouder E."/>
            <person name="Uroz S."/>
            <person name="Simon-Colin C."/>
            <person name="Alain K."/>
        </authorList>
    </citation>
    <scope>NUCLEOTIDE SEQUENCE [LARGE SCALE GENOMIC DNA]</scope>
    <source>
        <strain evidence="1 2">HW T5.17</strain>
    </source>
</reference>
<organism evidence="1 2">
    <name type="scientific">Acidisoma cellulosilyticum</name>
    <dbReference type="NCBI Taxonomy" id="2802395"/>
    <lineage>
        <taxon>Bacteria</taxon>
        <taxon>Pseudomonadati</taxon>
        <taxon>Pseudomonadota</taxon>
        <taxon>Alphaproteobacteria</taxon>
        <taxon>Acetobacterales</taxon>
        <taxon>Acidocellaceae</taxon>
        <taxon>Acidisoma</taxon>
    </lineage>
</organism>
<accession>A0A963Z2N3</accession>
<evidence type="ECO:0000313" key="1">
    <source>
        <dbReference type="EMBL" id="MCB8881737.1"/>
    </source>
</evidence>
<gene>
    <name evidence="1" type="ORF">ACELLULO517_15925</name>
</gene>
<dbReference type="EMBL" id="JAESVA010000005">
    <property type="protein sequence ID" value="MCB8881737.1"/>
    <property type="molecule type" value="Genomic_DNA"/>
</dbReference>
<comment type="caution">
    <text evidence="1">The sequence shown here is derived from an EMBL/GenBank/DDBJ whole genome shotgun (WGS) entry which is preliminary data.</text>
</comment>
<dbReference type="AlphaFoldDB" id="A0A963Z2N3"/>
<dbReference type="Proteomes" id="UP000721844">
    <property type="component" value="Unassembled WGS sequence"/>
</dbReference>
<dbReference type="RefSeq" id="WP_227308401.1">
    <property type="nucleotide sequence ID" value="NZ_JAESVA010000005.1"/>
</dbReference>
<sequence length="418" mass="45968">MQDFAQQLARCAQSKEESVAFMEAFARVRLAGITKALSAPLAHAAAAGEDLEVDWNDSVLLVESGVDPVDVAKAVAAKTDPGRLFLHIEVALARSKATIATFLDMTGLSDKQKRDLYPWFSSQIGGGSRAELADEVKRLNLHLAWIRRTGVQPETFLAYHRHLGIHGSSQNFSGAVGAMGAAIAFIDAIDEISPGSIIEIVGTSPSILRNKSPEAIAEYLVSGTKTDIKAKQIKALVLNNERFVVFSSDPDVSIFYPLVQLPQFPKVAAPKATKNSSKKPKVPKPLKPLTRGEGALALYNQVRQHPVQRSQQLKEFAVGEVKTATDPSNLHERLALGSRETKVEVNADRFLFMALLTKDILEGGTGRKSGRAPLQNRDTVRFTDVFNLHHAWGWDGGRIRHPEHWETFKQRVRLWCGL</sequence>
<name>A0A963Z2N3_9PROT</name>
<keyword evidence="2" id="KW-1185">Reference proteome</keyword>
<proteinExistence type="predicted"/>
<evidence type="ECO:0000313" key="2">
    <source>
        <dbReference type="Proteomes" id="UP000721844"/>
    </source>
</evidence>